<evidence type="ECO:0000313" key="1">
    <source>
        <dbReference type="EMBL" id="QDU18757.1"/>
    </source>
</evidence>
<dbReference type="AlphaFoldDB" id="A0A517XMM6"/>
<sequence>MVTAYAEGLGRGGRVAEAPGAAAYRYNFAAGP</sequence>
<dbReference type="EMBL" id="CP036273">
    <property type="protein sequence ID" value="QDU18757.1"/>
    <property type="molecule type" value="Genomic_DNA"/>
</dbReference>
<keyword evidence="2" id="KW-1185">Reference proteome</keyword>
<protein>
    <submittedName>
        <fullName evidence="1">Uncharacterized protein</fullName>
    </submittedName>
</protein>
<gene>
    <name evidence="1" type="ORF">ETAA1_06530</name>
</gene>
<reference evidence="1 2" key="1">
    <citation type="submission" date="2019-02" db="EMBL/GenBank/DDBJ databases">
        <title>Deep-cultivation of Planctomycetes and their phenomic and genomic characterization uncovers novel biology.</title>
        <authorList>
            <person name="Wiegand S."/>
            <person name="Jogler M."/>
            <person name="Boedeker C."/>
            <person name="Pinto D."/>
            <person name="Vollmers J."/>
            <person name="Rivas-Marin E."/>
            <person name="Kohn T."/>
            <person name="Peeters S.H."/>
            <person name="Heuer A."/>
            <person name="Rast P."/>
            <person name="Oberbeckmann S."/>
            <person name="Bunk B."/>
            <person name="Jeske O."/>
            <person name="Meyerdierks A."/>
            <person name="Storesund J.E."/>
            <person name="Kallscheuer N."/>
            <person name="Luecker S."/>
            <person name="Lage O.M."/>
            <person name="Pohl T."/>
            <person name="Merkel B.J."/>
            <person name="Hornburger P."/>
            <person name="Mueller R.-W."/>
            <person name="Bruemmer F."/>
            <person name="Labrenz M."/>
            <person name="Spormann A.M."/>
            <person name="Op den Camp H."/>
            <person name="Overmann J."/>
            <person name="Amann R."/>
            <person name="Jetten M.S.M."/>
            <person name="Mascher T."/>
            <person name="Medema M.H."/>
            <person name="Devos D.P."/>
            <person name="Kaster A.-K."/>
            <person name="Ovreas L."/>
            <person name="Rohde M."/>
            <person name="Galperin M.Y."/>
            <person name="Jogler C."/>
        </authorList>
    </citation>
    <scope>NUCLEOTIDE SEQUENCE [LARGE SCALE GENOMIC DNA]</scope>
    <source>
        <strain evidence="1 2">ETA_A1</strain>
    </source>
</reference>
<evidence type="ECO:0000313" key="2">
    <source>
        <dbReference type="Proteomes" id="UP000319576"/>
    </source>
</evidence>
<dbReference type="Proteomes" id="UP000319576">
    <property type="component" value="Chromosome"/>
</dbReference>
<organism evidence="1 2">
    <name type="scientific">Urbifossiella limnaea</name>
    <dbReference type="NCBI Taxonomy" id="2528023"/>
    <lineage>
        <taxon>Bacteria</taxon>
        <taxon>Pseudomonadati</taxon>
        <taxon>Planctomycetota</taxon>
        <taxon>Planctomycetia</taxon>
        <taxon>Gemmatales</taxon>
        <taxon>Gemmataceae</taxon>
        <taxon>Urbifossiella</taxon>
    </lineage>
</organism>
<name>A0A517XMM6_9BACT</name>
<accession>A0A517XMM6</accession>
<proteinExistence type="predicted"/>
<dbReference type="KEGG" id="uli:ETAA1_06530"/>